<organism evidence="2 3">
    <name type="scientific">Heligmosomoides polygyrus</name>
    <name type="common">Parasitic roundworm</name>
    <dbReference type="NCBI Taxonomy" id="6339"/>
    <lineage>
        <taxon>Eukaryota</taxon>
        <taxon>Metazoa</taxon>
        <taxon>Ecdysozoa</taxon>
        <taxon>Nematoda</taxon>
        <taxon>Chromadorea</taxon>
        <taxon>Rhabditida</taxon>
        <taxon>Rhabditina</taxon>
        <taxon>Rhabditomorpha</taxon>
        <taxon>Strongyloidea</taxon>
        <taxon>Heligmosomidae</taxon>
        <taxon>Heligmosomoides</taxon>
    </lineage>
</organism>
<reference evidence="1 2" key="1">
    <citation type="submission" date="2018-11" db="EMBL/GenBank/DDBJ databases">
        <authorList>
            <consortium name="Pathogen Informatics"/>
        </authorList>
    </citation>
    <scope>NUCLEOTIDE SEQUENCE [LARGE SCALE GENOMIC DNA]</scope>
</reference>
<proteinExistence type="predicted"/>
<dbReference type="Proteomes" id="UP000050761">
    <property type="component" value="Unassembled WGS sequence"/>
</dbReference>
<accession>A0A183FUF8</accession>
<evidence type="ECO:0000313" key="2">
    <source>
        <dbReference type="Proteomes" id="UP000050761"/>
    </source>
</evidence>
<dbReference type="AlphaFoldDB" id="A0A183FUF8"/>
<dbReference type="EMBL" id="UZAH01027241">
    <property type="protein sequence ID" value="VDO89955.1"/>
    <property type="molecule type" value="Genomic_DNA"/>
</dbReference>
<dbReference type="WBParaSite" id="HPBE_0001181801-mRNA-1">
    <property type="protein sequence ID" value="HPBE_0001181801-mRNA-1"/>
    <property type="gene ID" value="HPBE_0001181801"/>
</dbReference>
<reference evidence="3" key="2">
    <citation type="submission" date="2019-09" db="UniProtKB">
        <authorList>
            <consortium name="WormBaseParasite"/>
        </authorList>
    </citation>
    <scope>IDENTIFICATION</scope>
</reference>
<name>A0A183FUF8_HELPZ</name>
<protein>
    <submittedName>
        <fullName evidence="3">Response regulatory domain-containing protein</fullName>
    </submittedName>
</protein>
<keyword evidence="2" id="KW-1185">Reference proteome</keyword>
<evidence type="ECO:0000313" key="3">
    <source>
        <dbReference type="WBParaSite" id="HPBE_0001181801-mRNA-1"/>
    </source>
</evidence>
<sequence length="96" mass="10470">MLQMKKIVGFFLNGGKADQIVLTRAIRSEVHVCDSGGAGTLSIMMQLETRKMAVCLLTPVMDGVGAVPKMIGPMIREDDERHLAYDERSSKGGMTE</sequence>
<evidence type="ECO:0000313" key="1">
    <source>
        <dbReference type="EMBL" id="VDO89955.1"/>
    </source>
</evidence>
<gene>
    <name evidence="1" type="ORF">HPBE_LOCUS11819</name>
</gene>
<accession>A0A3P8D0M0</accession>